<sequence length="322" mass="36144">MTPILHISTSTIRPTNDGDDELNHRSIELTPWDLRLIQVDYIQKGLLFKKSAETEESSSLIDHLKSTLSRTFNFYPLAGRFALTKNDNDNTYSFFIDCNGNGAEFVHAAADGVKVEDILDSVYFADDIVNHLFCMMDAWNYKGITKPLLAVQRVVFHFCKEKVVELKSKANVEMGTIDNNMISSLQAHMAHLWRAVTRARNLNPNQEVRYRIAVGVRQRMEPPLPKEYIGNGALGLIVKCTAGDPATLDLLTGCSPRFNVYGNDFGWGRSVVVQSKTQERKVGKLTVFPGPKEGSINFECCLWPETIRAMAGDAEFMQAMLT</sequence>
<evidence type="ECO:0000256" key="1">
    <source>
        <dbReference type="ARBA" id="ARBA00022679"/>
    </source>
</evidence>
<dbReference type="OrthoDB" id="1862401at2759"/>
<reference evidence="3 4" key="1">
    <citation type="submission" date="2019-09" db="EMBL/GenBank/DDBJ databases">
        <authorList>
            <person name="Ou C."/>
        </authorList>
    </citation>
    <scope>NUCLEOTIDE SEQUENCE [LARGE SCALE GENOMIC DNA]</scope>
    <source>
        <strain evidence="3">S2</strain>
        <tissue evidence="3">Leaf</tissue>
    </source>
</reference>
<accession>A0A5N5GQD9</accession>
<dbReference type="GO" id="GO:0016740">
    <property type="term" value="F:transferase activity"/>
    <property type="evidence" value="ECO:0007669"/>
    <property type="project" value="UniProtKB-KW"/>
</dbReference>
<feature type="region of interest" description="Disordered" evidence="2">
    <location>
        <begin position="1"/>
        <end position="20"/>
    </location>
</feature>
<dbReference type="EMBL" id="SMOL01000401">
    <property type="protein sequence ID" value="KAB2617815.1"/>
    <property type="molecule type" value="Genomic_DNA"/>
</dbReference>
<reference evidence="3 4" key="3">
    <citation type="submission" date="2019-11" db="EMBL/GenBank/DDBJ databases">
        <title>A de novo genome assembly of a pear dwarfing rootstock.</title>
        <authorList>
            <person name="Wang F."/>
            <person name="Wang J."/>
            <person name="Li S."/>
            <person name="Zhang Y."/>
            <person name="Fang M."/>
            <person name="Ma L."/>
            <person name="Zhao Y."/>
            <person name="Jiang S."/>
        </authorList>
    </citation>
    <scope>NUCLEOTIDE SEQUENCE [LARGE SCALE GENOMIC DNA]</scope>
    <source>
        <strain evidence="3">S2</strain>
        <tissue evidence="3">Leaf</tissue>
    </source>
</reference>
<reference evidence="4" key="2">
    <citation type="submission" date="2019-10" db="EMBL/GenBank/DDBJ databases">
        <title>A de novo genome assembly of a pear dwarfing rootstock.</title>
        <authorList>
            <person name="Wang F."/>
            <person name="Wang J."/>
            <person name="Li S."/>
            <person name="Zhang Y."/>
            <person name="Fang M."/>
            <person name="Ma L."/>
            <person name="Zhao Y."/>
            <person name="Jiang S."/>
        </authorList>
    </citation>
    <scope>NUCLEOTIDE SEQUENCE [LARGE SCALE GENOMIC DNA]</scope>
</reference>
<evidence type="ECO:0000313" key="4">
    <source>
        <dbReference type="Proteomes" id="UP000327157"/>
    </source>
</evidence>
<keyword evidence="4" id="KW-1185">Reference proteome</keyword>
<gene>
    <name evidence="3" type="ORF">D8674_013684</name>
</gene>
<dbReference type="PANTHER" id="PTHR31896:SF39">
    <property type="entry name" value="PROTEIN ENHANCED PSEUDOMONAS SUSCEPTIBILITY 1-LIKE"/>
    <property type="match status" value="1"/>
</dbReference>
<dbReference type="PANTHER" id="PTHR31896">
    <property type="entry name" value="FAMILY REGULATORY PROTEIN, PUTATIVE (AFU_ORTHOLOGUE AFUA_3G14730)-RELATED"/>
    <property type="match status" value="1"/>
</dbReference>
<dbReference type="Pfam" id="PF02458">
    <property type="entry name" value="Transferase"/>
    <property type="match status" value="3"/>
</dbReference>
<dbReference type="Proteomes" id="UP000327157">
    <property type="component" value="Chromosome 15"/>
</dbReference>
<keyword evidence="1" id="KW-0808">Transferase</keyword>
<evidence type="ECO:0000313" key="3">
    <source>
        <dbReference type="EMBL" id="KAB2617815.1"/>
    </source>
</evidence>
<organism evidence="3 4">
    <name type="scientific">Pyrus ussuriensis x Pyrus communis</name>
    <dbReference type="NCBI Taxonomy" id="2448454"/>
    <lineage>
        <taxon>Eukaryota</taxon>
        <taxon>Viridiplantae</taxon>
        <taxon>Streptophyta</taxon>
        <taxon>Embryophyta</taxon>
        <taxon>Tracheophyta</taxon>
        <taxon>Spermatophyta</taxon>
        <taxon>Magnoliopsida</taxon>
        <taxon>eudicotyledons</taxon>
        <taxon>Gunneridae</taxon>
        <taxon>Pentapetalae</taxon>
        <taxon>rosids</taxon>
        <taxon>fabids</taxon>
        <taxon>Rosales</taxon>
        <taxon>Rosaceae</taxon>
        <taxon>Amygdaloideae</taxon>
        <taxon>Maleae</taxon>
        <taxon>Pyrus</taxon>
    </lineage>
</organism>
<name>A0A5N5GQD9_9ROSA</name>
<proteinExistence type="predicted"/>
<comment type="caution">
    <text evidence="3">The sequence shown here is derived from an EMBL/GenBank/DDBJ whole genome shotgun (WGS) entry which is preliminary data.</text>
</comment>
<dbReference type="InterPro" id="IPR051283">
    <property type="entry name" value="Sec_Metabolite_Acyltrans"/>
</dbReference>
<dbReference type="AlphaFoldDB" id="A0A5N5GQD9"/>
<protein>
    <submittedName>
        <fullName evidence="3">Uncharacterized protein</fullName>
    </submittedName>
</protein>
<evidence type="ECO:0000256" key="2">
    <source>
        <dbReference type="SAM" id="MobiDB-lite"/>
    </source>
</evidence>
<dbReference type="InterPro" id="IPR023213">
    <property type="entry name" value="CAT-like_dom_sf"/>
</dbReference>
<dbReference type="Gene3D" id="3.30.559.10">
    <property type="entry name" value="Chloramphenicol acetyltransferase-like domain"/>
    <property type="match status" value="3"/>
</dbReference>